<feature type="compositionally biased region" description="Polar residues" evidence="1">
    <location>
        <begin position="153"/>
        <end position="163"/>
    </location>
</feature>
<dbReference type="Proteomes" id="UP000001554">
    <property type="component" value="Chromosome 18"/>
</dbReference>
<gene>
    <name evidence="3" type="primary">LOC118405693</name>
</gene>
<sequence>MGQSMSTPAGSAEGQRSQDQASYGYGVMTVEEINKPKLGKLIIEYCGNEGTTDDERTASLRKLLQRAITNLEPLQKQYPGVWRDAELKIFDLYGNGYVVKSGQGSVKFVALITGKGDVELNKIKDESWWASMKSLFKSQNTSQLQIGGAPTDQRPSNSGSQPKEGQVDNASLMVPGSPGEDGDGAAKGEHQDQSPSGHGGGDGPLNNPPSSSSSFNPQPTDNQPSSEGQIGSNDISGSASQVQLKLLGVAKLLRKN</sequence>
<dbReference type="RefSeq" id="XP_035661201.1">
    <property type="nucleotide sequence ID" value="XM_035805308.1"/>
</dbReference>
<dbReference type="AlphaFoldDB" id="A0A9J7HKS3"/>
<evidence type="ECO:0000256" key="1">
    <source>
        <dbReference type="SAM" id="MobiDB-lite"/>
    </source>
</evidence>
<accession>A0A9J7HKS3</accession>
<name>A0A9J7HKS3_BRAFL</name>
<evidence type="ECO:0000313" key="3">
    <source>
        <dbReference type="RefSeq" id="XP_035661201.1"/>
    </source>
</evidence>
<keyword evidence="2" id="KW-1185">Reference proteome</keyword>
<protein>
    <submittedName>
        <fullName evidence="3">Uncharacterized protein LOC118405693</fullName>
    </submittedName>
</protein>
<feature type="compositionally biased region" description="Polar residues" evidence="1">
    <location>
        <begin position="218"/>
        <end position="242"/>
    </location>
</feature>
<feature type="region of interest" description="Disordered" evidence="1">
    <location>
        <begin position="141"/>
        <end position="242"/>
    </location>
</feature>
<feature type="compositionally biased region" description="Low complexity" evidence="1">
    <location>
        <begin position="204"/>
        <end position="217"/>
    </location>
</feature>
<evidence type="ECO:0000313" key="2">
    <source>
        <dbReference type="Proteomes" id="UP000001554"/>
    </source>
</evidence>
<dbReference type="KEGG" id="bfo:118405693"/>
<reference evidence="3" key="2">
    <citation type="submission" date="2025-08" db="UniProtKB">
        <authorList>
            <consortium name="RefSeq"/>
        </authorList>
    </citation>
    <scope>IDENTIFICATION</scope>
    <source>
        <strain evidence="3">S238N-H82</strain>
        <tissue evidence="3">Testes</tissue>
    </source>
</reference>
<dbReference type="GeneID" id="118405693"/>
<dbReference type="OrthoDB" id="9983348at2759"/>
<organism evidence="2 3">
    <name type="scientific">Branchiostoma floridae</name>
    <name type="common">Florida lancelet</name>
    <name type="synonym">Amphioxus</name>
    <dbReference type="NCBI Taxonomy" id="7739"/>
    <lineage>
        <taxon>Eukaryota</taxon>
        <taxon>Metazoa</taxon>
        <taxon>Chordata</taxon>
        <taxon>Cephalochordata</taxon>
        <taxon>Leptocardii</taxon>
        <taxon>Amphioxiformes</taxon>
        <taxon>Branchiostomatidae</taxon>
        <taxon>Branchiostoma</taxon>
    </lineage>
</organism>
<proteinExistence type="predicted"/>
<reference evidence="2" key="1">
    <citation type="journal article" date="2020" name="Nat. Ecol. Evol.">
        <title>Deeply conserved synteny resolves early events in vertebrate evolution.</title>
        <authorList>
            <person name="Simakov O."/>
            <person name="Marletaz F."/>
            <person name="Yue J.X."/>
            <person name="O'Connell B."/>
            <person name="Jenkins J."/>
            <person name="Brandt A."/>
            <person name="Calef R."/>
            <person name="Tung C.H."/>
            <person name="Huang T.K."/>
            <person name="Schmutz J."/>
            <person name="Satoh N."/>
            <person name="Yu J.K."/>
            <person name="Putnam N.H."/>
            <person name="Green R.E."/>
            <person name="Rokhsar D.S."/>
        </authorList>
    </citation>
    <scope>NUCLEOTIDE SEQUENCE [LARGE SCALE GENOMIC DNA]</scope>
    <source>
        <strain evidence="2">S238N-H82</strain>
    </source>
</reference>